<sequence>MQVRRSLERAPTLDPFLPSDRADRNSGATVRNQSVLPQHGFAKLQTHLEGMRRLKAVHGPVRSGRLGALTFSHYGGGAPPASTASPWCGQDSVATPGALLRPAGF</sequence>
<reference evidence="1 2" key="1">
    <citation type="journal article" date="2022" name="Genome Biol. Evol.">
        <title>The Spruce Budworm Genome: Reconstructing the Evolutionary History of Antifreeze Proteins.</title>
        <authorList>
            <person name="Beliveau C."/>
            <person name="Gagne P."/>
            <person name="Picq S."/>
            <person name="Vernygora O."/>
            <person name="Keeling C.I."/>
            <person name="Pinkney K."/>
            <person name="Doucet D."/>
            <person name="Wen F."/>
            <person name="Johnston J.S."/>
            <person name="Maaroufi H."/>
            <person name="Boyle B."/>
            <person name="Laroche J."/>
            <person name="Dewar K."/>
            <person name="Juretic N."/>
            <person name="Blackburn G."/>
            <person name="Nisole A."/>
            <person name="Brunet B."/>
            <person name="Brandao M."/>
            <person name="Lumley L."/>
            <person name="Duan J."/>
            <person name="Quan G."/>
            <person name="Lucarotti C.J."/>
            <person name="Roe A.D."/>
            <person name="Sperling F.A.H."/>
            <person name="Levesque R.C."/>
            <person name="Cusson M."/>
        </authorList>
    </citation>
    <scope>NUCLEOTIDE SEQUENCE [LARGE SCALE GENOMIC DNA]</scope>
    <source>
        <strain evidence="1">Glfc:IPQL:Cfum</strain>
    </source>
</reference>
<proteinExistence type="predicted"/>
<protein>
    <submittedName>
        <fullName evidence="1">Uncharacterized protein</fullName>
    </submittedName>
</protein>
<comment type="caution">
    <text evidence="1">The sequence shown here is derived from an EMBL/GenBank/DDBJ whole genome shotgun (WGS) entry which is preliminary data.</text>
</comment>
<keyword evidence="2" id="KW-1185">Reference proteome</keyword>
<organism evidence="1 2">
    <name type="scientific">Choristoneura fumiferana</name>
    <name type="common">Spruce budworm moth</name>
    <name type="synonym">Archips fumiferana</name>
    <dbReference type="NCBI Taxonomy" id="7141"/>
    <lineage>
        <taxon>Eukaryota</taxon>
        <taxon>Metazoa</taxon>
        <taxon>Ecdysozoa</taxon>
        <taxon>Arthropoda</taxon>
        <taxon>Hexapoda</taxon>
        <taxon>Insecta</taxon>
        <taxon>Pterygota</taxon>
        <taxon>Neoptera</taxon>
        <taxon>Endopterygota</taxon>
        <taxon>Lepidoptera</taxon>
        <taxon>Glossata</taxon>
        <taxon>Ditrysia</taxon>
        <taxon>Tortricoidea</taxon>
        <taxon>Tortricidae</taxon>
        <taxon>Tortricinae</taxon>
        <taxon>Choristoneura</taxon>
    </lineage>
</organism>
<evidence type="ECO:0000313" key="1">
    <source>
        <dbReference type="EMBL" id="KAI8440235.1"/>
    </source>
</evidence>
<dbReference type="Proteomes" id="UP001064048">
    <property type="component" value="Chromosome 2"/>
</dbReference>
<name>A0ACC0KVA6_CHOFU</name>
<accession>A0ACC0KVA6</accession>
<gene>
    <name evidence="1" type="ORF">MSG28_001614</name>
</gene>
<dbReference type="EMBL" id="CM046102">
    <property type="protein sequence ID" value="KAI8440235.1"/>
    <property type="molecule type" value="Genomic_DNA"/>
</dbReference>
<evidence type="ECO:0000313" key="2">
    <source>
        <dbReference type="Proteomes" id="UP001064048"/>
    </source>
</evidence>